<dbReference type="PROSITE" id="PS50011">
    <property type="entry name" value="PROTEIN_KINASE_DOM"/>
    <property type="match status" value="1"/>
</dbReference>
<feature type="compositionally biased region" description="Basic residues" evidence="6">
    <location>
        <begin position="394"/>
        <end position="403"/>
    </location>
</feature>
<feature type="region of interest" description="Disordered" evidence="6">
    <location>
        <begin position="384"/>
        <end position="416"/>
    </location>
</feature>
<sequence>MTSDIADVGTVITGVDDPPGGLTTTPPGAPLRASDPTAMGDWQVLRRLGEGGMGTVYLGASPTGRPVAIKVIHPEYADVAEFRERFRQEMTHARQVAGFCTAEVLDVCPDAEFPYLVTEFVPGPTLAAAVRDGGPLAPADLERLAIGMASALTAIHAAGIAHHDLTPSNILLHPTGPRVIDFGIAHALGTTTTPDEDTGLIGTPGYVAPEQFRGGRIGAAADVFAWAAVMLFAATGRRPFGEVPPEGPPDVLDEVLADMLADVPGLPPALLDLVRRALQPNPDDRPGAGEVLLALLGETDGDSDPAVARALDGWRIPTEQSAAEQLAAITTEAPGSDDSGLELIAVLAAEQLAAEQLAAEQLAAEQPVARRPVAGQPMLEELAVAGAGADRSPRRSVRRRGRRSGPGPAQAGGRGRRAAVLVGSAALLALVATSVPVALGADRPRSSPSRSIDARADGPPSVLVPTQPRLGAGGATSEPGSGRGFVRDSPATAEISAPVDTATPDPTMPDTAPGEDARTAPAAPASTAPPVPALATAVRPTAAGARAATVAAVATSPAGAPTMGAAGTARTDPRSIRSPATPDTRGRSAYQSDRLNRFLEGRRGGADRYSRYEEQIRSRSRHR</sequence>
<keyword evidence="4 5" id="KW-0067">ATP-binding</keyword>
<dbReference type="SUPFAM" id="SSF56112">
    <property type="entry name" value="Protein kinase-like (PK-like)"/>
    <property type="match status" value="1"/>
</dbReference>
<name>A0ABT0K4L6_9ACTN</name>
<feature type="compositionally biased region" description="Low complexity" evidence="6">
    <location>
        <begin position="13"/>
        <end position="26"/>
    </location>
</feature>
<reference evidence="8 9" key="1">
    <citation type="submission" date="2022-04" db="EMBL/GenBank/DDBJ databases">
        <title>Genome diversity in the genus Frankia.</title>
        <authorList>
            <person name="Carlos-Shanley C."/>
            <person name="Hahn D."/>
        </authorList>
    </citation>
    <scope>NUCLEOTIDE SEQUENCE [LARGE SCALE GENOMIC DNA]</scope>
    <source>
        <strain evidence="8 9">Ag45/Mut15</strain>
    </source>
</reference>
<gene>
    <name evidence="8" type="ORF">MXD59_23715</name>
</gene>
<feature type="binding site" evidence="5">
    <location>
        <position position="70"/>
    </location>
    <ligand>
        <name>ATP</name>
        <dbReference type="ChEBI" id="CHEBI:30616"/>
    </ligand>
</feature>
<feature type="region of interest" description="Disordered" evidence="6">
    <location>
        <begin position="556"/>
        <end position="623"/>
    </location>
</feature>
<evidence type="ECO:0000259" key="7">
    <source>
        <dbReference type="PROSITE" id="PS50011"/>
    </source>
</evidence>
<dbReference type="CDD" id="cd14014">
    <property type="entry name" value="STKc_PknB_like"/>
    <property type="match status" value="1"/>
</dbReference>
<feature type="compositionally biased region" description="Low complexity" evidence="6">
    <location>
        <begin position="497"/>
        <end position="512"/>
    </location>
</feature>
<dbReference type="GO" id="GO:0004674">
    <property type="term" value="F:protein serine/threonine kinase activity"/>
    <property type="evidence" value="ECO:0007669"/>
    <property type="project" value="UniProtKB-KW"/>
</dbReference>
<evidence type="ECO:0000256" key="3">
    <source>
        <dbReference type="ARBA" id="ARBA00022777"/>
    </source>
</evidence>
<feature type="region of interest" description="Disordered" evidence="6">
    <location>
        <begin position="440"/>
        <end position="534"/>
    </location>
</feature>
<feature type="compositionally biased region" description="Low complexity" evidence="6">
    <location>
        <begin position="440"/>
        <end position="451"/>
    </location>
</feature>
<keyword evidence="2 5" id="KW-0547">Nucleotide-binding</keyword>
<evidence type="ECO:0000256" key="6">
    <source>
        <dbReference type="SAM" id="MobiDB-lite"/>
    </source>
</evidence>
<dbReference type="PROSITE" id="PS00107">
    <property type="entry name" value="PROTEIN_KINASE_ATP"/>
    <property type="match status" value="1"/>
</dbReference>
<dbReference type="Pfam" id="PF00069">
    <property type="entry name" value="Pkinase"/>
    <property type="match status" value="1"/>
</dbReference>
<evidence type="ECO:0000256" key="4">
    <source>
        <dbReference type="ARBA" id="ARBA00022840"/>
    </source>
</evidence>
<dbReference type="Gene3D" id="3.30.200.20">
    <property type="entry name" value="Phosphorylase Kinase, domain 1"/>
    <property type="match status" value="1"/>
</dbReference>
<evidence type="ECO:0000256" key="2">
    <source>
        <dbReference type="ARBA" id="ARBA00022741"/>
    </source>
</evidence>
<evidence type="ECO:0000256" key="5">
    <source>
        <dbReference type="PROSITE-ProRule" id="PRU10141"/>
    </source>
</evidence>
<dbReference type="RefSeq" id="WP_248826810.1">
    <property type="nucleotide sequence ID" value="NZ_JALKFT010000042.1"/>
</dbReference>
<dbReference type="PANTHER" id="PTHR43289:SF34">
    <property type="entry name" value="SERINE_THREONINE-PROTEIN KINASE YBDM-RELATED"/>
    <property type="match status" value="1"/>
</dbReference>
<evidence type="ECO:0000313" key="8">
    <source>
        <dbReference type="EMBL" id="MCK9878732.1"/>
    </source>
</evidence>
<keyword evidence="1" id="KW-0808">Transferase</keyword>
<organism evidence="8 9">
    <name type="scientific">Frankia umida</name>
    <dbReference type="NCBI Taxonomy" id="573489"/>
    <lineage>
        <taxon>Bacteria</taxon>
        <taxon>Bacillati</taxon>
        <taxon>Actinomycetota</taxon>
        <taxon>Actinomycetes</taxon>
        <taxon>Frankiales</taxon>
        <taxon>Frankiaceae</taxon>
        <taxon>Frankia</taxon>
    </lineage>
</organism>
<feature type="domain" description="Protein kinase" evidence="7">
    <location>
        <begin position="42"/>
        <end position="307"/>
    </location>
</feature>
<protein>
    <submittedName>
        <fullName evidence="8">Serine/threonine protein kinase</fullName>
    </submittedName>
</protein>
<dbReference type="Proteomes" id="UP001201873">
    <property type="component" value="Unassembled WGS sequence"/>
</dbReference>
<dbReference type="InterPro" id="IPR000719">
    <property type="entry name" value="Prot_kinase_dom"/>
</dbReference>
<keyword evidence="9" id="KW-1185">Reference proteome</keyword>
<feature type="compositionally biased region" description="Basic and acidic residues" evidence="6">
    <location>
        <begin position="594"/>
        <end position="617"/>
    </location>
</feature>
<proteinExistence type="predicted"/>
<evidence type="ECO:0000313" key="9">
    <source>
        <dbReference type="Proteomes" id="UP001201873"/>
    </source>
</evidence>
<accession>A0ABT0K4L6</accession>
<feature type="compositionally biased region" description="Low complexity" evidence="6">
    <location>
        <begin position="556"/>
        <end position="569"/>
    </location>
</feature>
<dbReference type="InterPro" id="IPR017441">
    <property type="entry name" value="Protein_kinase_ATP_BS"/>
</dbReference>
<dbReference type="EMBL" id="JALKFT010000042">
    <property type="protein sequence ID" value="MCK9878732.1"/>
    <property type="molecule type" value="Genomic_DNA"/>
</dbReference>
<dbReference type="PANTHER" id="PTHR43289">
    <property type="entry name" value="MITOGEN-ACTIVATED PROTEIN KINASE KINASE KINASE 20-RELATED"/>
    <property type="match status" value="1"/>
</dbReference>
<keyword evidence="8" id="KW-0723">Serine/threonine-protein kinase</keyword>
<evidence type="ECO:0000256" key="1">
    <source>
        <dbReference type="ARBA" id="ARBA00022679"/>
    </source>
</evidence>
<dbReference type="Gene3D" id="1.10.510.10">
    <property type="entry name" value="Transferase(Phosphotransferase) domain 1"/>
    <property type="match status" value="1"/>
</dbReference>
<feature type="region of interest" description="Disordered" evidence="6">
    <location>
        <begin position="1"/>
        <end position="36"/>
    </location>
</feature>
<comment type="caution">
    <text evidence="8">The sequence shown here is derived from an EMBL/GenBank/DDBJ whole genome shotgun (WGS) entry which is preliminary data.</text>
</comment>
<dbReference type="InterPro" id="IPR011009">
    <property type="entry name" value="Kinase-like_dom_sf"/>
</dbReference>
<keyword evidence="3 8" id="KW-0418">Kinase</keyword>